<evidence type="ECO:0000313" key="4">
    <source>
        <dbReference type="Proteomes" id="UP000594263"/>
    </source>
</evidence>
<feature type="compositionally biased region" description="Polar residues" evidence="1">
    <location>
        <begin position="521"/>
        <end position="536"/>
    </location>
</feature>
<dbReference type="Gramene" id="Kaladp0048s0541.1.v1.1">
    <property type="protein sequence ID" value="Kaladp0048s0541.1.v1.1"/>
    <property type="gene ID" value="Kaladp0048s0541.v1.1"/>
</dbReference>
<dbReference type="EnsemblPlants" id="Kaladp0048s0541.1.v1.1">
    <property type="protein sequence ID" value="Kaladp0048s0541.1.v1.1"/>
    <property type="gene ID" value="Kaladp0048s0541.v1.1"/>
</dbReference>
<dbReference type="EnsemblPlants" id="Kaladp0048s0541.3.v1.1">
    <property type="protein sequence ID" value="Kaladp0048s0541.3.v1.1"/>
    <property type="gene ID" value="Kaladp0048s0541.v1.1"/>
</dbReference>
<evidence type="ECO:0000259" key="2">
    <source>
        <dbReference type="Pfam" id="PF07460"/>
    </source>
</evidence>
<sequence length="577" mass="64960">MNGSSDISAAQAGLRNYADVMQVRGFTHGSVLSNVSFTSGKRLGYTWRIFGIPNRSCEMEFVGVRRGGFVIKAVATLENRSFVRSEKGRDDLEFGVKGVRFSSEDEEDLEEREKLRRLRISKANKGNTPWNKGRKHSAETVRRIKERTRLAMQDPKVKMKLINQGHAQSEETKIKIAVGVRMGWERRRQRMRVQEMCHFEWKNLIAEASRRGFSGEEELQWDSYYLLDEQLEHIWIESVEQRKKTPRAVGGRRAPKSAEQRRKIAEAISAKWSDPDYRSRVCSALAKYHGIPEGAERKPKRIPRDPAQTRSRIAAKKTSKDVPSLSEGELKILSARAKLKRSNVPKYKDPLASSKLEMIKSIRAERAAADTKKTEAIERARLMIAEAEKAAKALEATALTNPHSMASLIETRKLINEAIQSIQSIDANLVPSLDSSAEPSSESSDELRSLVVKEMDTVKVKGINGAEVKINGTHVHMLTEKEVSPFSDDDDEDQVRSRISNGYAAAPLHINSSAAHFHFNKQAQQPTARQTLQSPNGALPQAKEHTAPSNPASNKKWVRGRLVEVQEEEDDEDEGYE</sequence>
<dbReference type="Proteomes" id="UP000594263">
    <property type="component" value="Unplaced"/>
</dbReference>
<dbReference type="Pfam" id="PF07460">
    <property type="entry name" value="NUMOD3"/>
    <property type="match status" value="1"/>
</dbReference>
<organism evidence="3 4">
    <name type="scientific">Kalanchoe fedtschenkoi</name>
    <name type="common">Lavender scallops</name>
    <name type="synonym">South American air plant</name>
    <dbReference type="NCBI Taxonomy" id="63787"/>
    <lineage>
        <taxon>Eukaryota</taxon>
        <taxon>Viridiplantae</taxon>
        <taxon>Streptophyta</taxon>
        <taxon>Embryophyta</taxon>
        <taxon>Tracheophyta</taxon>
        <taxon>Spermatophyta</taxon>
        <taxon>Magnoliopsida</taxon>
        <taxon>eudicotyledons</taxon>
        <taxon>Gunneridae</taxon>
        <taxon>Pentapetalae</taxon>
        <taxon>Saxifragales</taxon>
        <taxon>Crassulaceae</taxon>
        <taxon>Kalanchoe</taxon>
    </lineage>
</organism>
<dbReference type="OMA" id="RRKNTPM"/>
<dbReference type="AlphaFoldDB" id="A0A7N0TYK1"/>
<dbReference type="PANTHER" id="PTHR34199">
    <property type="entry name" value="NUMOD3 MOTIF FAMILY PROTEIN, EXPRESSED"/>
    <property type="match status" value="1"/>
</dbReference>
<keyword evidence="4" id="KW-1185">Reference proteome</keyword>
<dbReference type="EnsemblPlants" id="Kaladp0048s0541.7.v1.1">
    <property type="protein sequence ID" value="Kaladp0048s0541.7.v1.1"/>
    <property type="gene ID" value="Kaladp0048s0541.v1.1"/>
</dbReference>
<evidence type="ECO:0000313" key="3">
    <source>
        <dbReference type="EnsemblPlants" id="Kaladp0048s0541.7.v1.1"/>
    </source>
</evidence>
<feature type="compositionally biased region" description="Acidic residues" evidence="1">
    <location>
        <begin position="565"/>
        <end position="577"/>
    </location>
</feature>
<evidence type="ECO:0000256" key="1">
    <source>
        <dbReference type="SAM" id="MobiDB-lite"/>
    </source>
</evidence>
<dbReference type="InterPro" id="IPR003611">
    <property type="entry name" value="NUMOD3"/>
</dbReference>
<dbReference type="Gramene" id="Kaladp0048s0541.7.v1.1">
    <property type="protein sequence ID" value="Kaladp0048s0541.7.v1.1"/>
    <property type="gene ID" value="Kaladp0048s0541.v1.1"/>
</dbReference>
<name>A0A7N0TYK1_KALFE</name>
<protein>
    <recommendedName>
        <fullName evidence="2">Nuclease associated modular domain-containing protein</fullName>
    </recommendedName>
</protein>
<dbReference type="GO" id="GO:0003677">
    <property type="term" value="F:DNA binding"/>
    <property type="evidence" value="ECO:0007669"/>
    <property type="project" value="InterPro"/>
</dbReference>
<proteinExistence type="predicted"/>
<feature type="domain" description="Nuclease associated modular" evidence="2">
    <location>
        <begin position="117"/>
        <end position="144"/>
    </location>
</feature>
<reference evidence="3" key="1">
    <citation type="submission" date="2021-01" db="UniProtKB">
        <authorList>
            <consortium name="EnsemblPlants"/>
        </authorList>
    </citation>
    <scope>IDENTIFICATION</scope>
</reference>
<feature type="region of interest" description="Disordered" evidence="1">
    <location>
        <begin position="520"/>
        <end position="577"/>
    </location>
</feature>
<feature type="region of interest" description="Disordered" evidence="1">
    <location>
        <begin position="293"/>
        <end position="320"/>
    </location>
</feature>
<dbReference type="PANTHER" id="PTHR34199:SF2">
    <property type="entry name" value="NUMOD3 MOTIF FAMILY PROTEIN, EXPRESSED"/>
    <property type="match status" value="1"/>
</dbReference>
<dbReference type="Gramene" id="Kaladp0048s0541.3.v1.1">
    <property type="protein sequence ID" value="Kaladp0048s0541.3.v1.1"/>
    <property type="gene ID" value="Kaladp0048s0541.v1.1"/>
</dbReference>
<accession>A0A7N0TYK1</accession>